<reference evidence="8" key="1">
    <citation type="submission" date="2025-08" db="UniProtKB">
        <authorList>
            <consortium name="Ensembl"/>
        </authorList>
    </citation>
    <scope>IDENTIFICATION</scope>
</reference>
<keyword evidence="4 7" id="KW-1133">Transmembrane helix</keyword>
<dbReference type="InterPro" id="IPR033182">
    <property type="entry name" value="MIC26/MIC27_animal"/>
</dbReference>
<comment type="similarity">
    <text evidence="2">Belongs to the apolipoprotein O/MICOS complex subunit Mic27 family.</text>
</comment>
<organism evidence="8 9">
    <name type="scientific">Gadus morhua</name>
    <name type="common">Atlantic cod</name>
    <dbReference type="NCBI Taxonomy" id="8049"/>
    <lineage>
        <taxon>Eukaryota</taxon>
        <taxon>Metazoa</taxon>
        <taxon>Chordata</taxon>
        <taxon>Craniata</taxon>
        <taxon>Vertebrata</taxon>
        <taxon>Euteleostomi</taxon>
        <taxon>Actinopterygii</taxon>
        <taxon>Neopterygii</taxon>
        <taxon>Teleostei</taxon>
        <taxon>Neoteleostei</taxon>
        <taxon>Acanthomorphata</taxon>
        <taxon>Zeiogadaria</taxon>
        <taxon>Gadariae</taxon>
        <taxon>Gadiformes</taxon>
        <taxon>Gadoidei</taxon>
        <taxon>Gadidae</taxon>
        <taxon>Gadus</taxon>
    </lineage>
</organism>
<proteinExistence type="inferred from homology"/>
<keyword evidence="9" id="KW-1185">Reference proteome</keyword>
<evidence type="ECO:0000313" key="9">
    <source>
        <dbReference type="Proteomes" id="UP000694546"/>
    </source>
</evidence>
<evidence type="ECO:0000256" key="1">
    <source>
        <dbReference type="ARBA" id="ARBA00004325"/>
    </source>
</evidence>
<sequence>MLPAVFATTEDNKPVPIVVDRDALSLYTTPKETFNYVETEAGKLESGIAGIRTSLEPYSAWCQDVYGNIRPKVQRVTRFGNEVCAYLRQPPDGFYPRAGIIGFAGVVGFFLARGSRIKRIIYPAGLIAIGSTLYYPEQAVAIGKSTGDSVYDCALQGYVALDKLVRSPSTGPETQKAQTGLTLKVRPH</sequence>
<evidence type="ECO:0000256" key="5">
    <source>
        <dbReference type="ARBA" id="ARBA00023128"/>
    </source>
</evidence>
<dbReference type="Proteomes" id="UP000694546">
    <property type="component" value="Chromosome 8"/>
</dbReference>
<reference evidence="8" key="2">
    <citation type="submission" date="2025-09" db="UniProtKB">
        <authorList>
            <consortium name="Ensembl"/>
        </authorList>
    </citation>
    <scope>IDENTIFICATION</scope>
</reference>
<dbReference type="GeneTree" id="ENSGT00530000063666"/>
<dbReference type="GO" id="GO:0061617">
    <property type="term" value="C:MICOS complex"/>
    <property type="evidence" value="ECO:0007669"/>
    <property type="project" value="UniProtKB-UniRule"/>
</dbReference>
<comment type="function">
    <text evidence="7">Component of the MICOS complex, a large protein complex of the mitochondrial inner membrane that plays crucial roles in the maintenance of crista junctions, inner membrane architecture, and formation of contact sites to the outer membrane.</text>
</comment>
<dbReference type="GO" id="GO:0042407">
    <property type="term" value="P:cristae formation"/>
    <property type="evidence" value="ECO:0007669"/>
    <property type="project" value="InterPro"/>
</dbReference>
<evidence type="ECO:0000256" key="7">
    <source>
        <dbReference type="RuleBase" id="RU363021"/>
    </source>
</evidence>
<evidence type="ECO:0000256" key="4">
    <source>
        <dbReference type="ARBA" id="ARBA00022989"/>
    </source>
</evidence>
<evidence type="ECO:0000256" key="3">
    <source>
        <dbReference type="ARBA" id="ARBA00022692"/>
    </source>
</evidence>
<dbReference type="InterPro" id="IPR019166">
    <property type="entry name" value="MIC26/MIC27"/>
</dbReference>
<dbReference type="PANTHER" id="PTHR14564">
    <property type="entry name" value="MICOS COMPLEX SUBUNIT MIC26 / MIC27 FAMILY MEMBER"/>
    <property type="match status" value="1"/>
</dbReference>
<comment type="subunit">
    <text evidence="7">Component of the mitochondrial contact site and cristae organizing system (MICOS) complex.</text>
</comment>
<dbReference type="Pfam" id="PF09769">
    <property type="entry name" value="ApoO"/>
    <property type="match status" value="1"/>
</dbReference>
<dbReference type="Ensembl" id="ENSGMOT00000037799.1">
    <property type="protein sequence ID" value="ENSGMOP00000033036.1"/>
    <property type="gene ID" value="ENSGMOG00000027495.1"/>
</dbReference>
<evidence type="ECO:0000256" key="6">
    <source>
        <dbReference type="ARBA" id="ARBA00023136"/>
    </source>
</evidence>
<name>A0A8C5AKN5_GADMO</name>
<evidence type="ECO:0000256" key="2">
    <source>
        <dbReference type="ARBA" id="ARBA00010904"/>
    </source>
</evidence>
<feature type="transmembrane region" description="Helical" evidence="7">
    <location>
        <begin position="94"/>
        <end position="112"/>
    </location>
</feature>
<keyword evidence="5 7" id="KW-0496">Mitochondrion</keyword>
<accession>A0A8C5AKN5</accession>
<keyword evidence="7" id="KW-0999">Mitochondrion inner membrane</keyword>
<comment type="subcellular location">
    <subcellularLocation>
        <location evidence="7">Mitochondrion inner membrane</location>
    </subcellularLocation>
    <subcellularLocation>
        <location evidence="1">Mitochondrion membrane</location>
    </subcellularLocation>
</comment>
<dbReference type="OMA" id="CQDTYSQ"/>
<keyword evidence="3 7" id="KW-0812">Transmembrane</keyword>
<dbReference type="AlphaFoldDB" id="A0A8C5AKN5"/>
<protein>
    <recommendedName>
        <fullName evidence="7">MICOS complex subunit</fullName>
    </recommendedName>
</protein>
<keyword evidence="6 7" id="KW-0472">Membrane</keyword>
<evidence type="ECO:0000313" key="8">
    <source>
        <dbReference type="Ensembl" id="ENSGMOP00000033036.1"/>
    </source>
</evidence>